<protein>
    <submittedName>
        <fullName evidence="1">Uncharacterized protein</fullName>
    </submittedName>
</protein>
<reference evidence="2" key="1">
    <citation type="journal article" date="2023" name="Front. Plant Sci.">
        <title>Chromosomal-level genome assembly of Melastoma candidum provides insights into trichome evolution.</title>
        <authorList>
            <person name="Zhong Y."/>
            <person name="Wu W."/>
            <person name="Sun C."/>
            <person name="Zou P."/>
            <person name="Liu Y."/>
            <person name="Dai S."/>
            <person name="Zhou R."/>
        </authorList>
    </citation>
    <scope>NUCLEOTIDE SEQUENCE [LARGE SCALE GENOMIC DNA]</scope>
</reference>
<gene>
    <name evidence="1" type="ORF">MLD38_032346</name>
</gene>
<sequence>MSAAATASTLPVGPNRFPKPNPAHAPSLSFLWPATSPATSAGQSSTSAARNPVPRPSPRLHPRGGLVAAQAGSRADDSAPFEMSVEGALKLLGVADTASFDEILRAKNSIIASCKDDKDAVAQVEAAYDMLLMRSLTQRQAGKVASRSIRYADVKPAGTSTVGSMPQWLQAGVKNSPVTIESPSTSELGLQAGVYGALIVLTYINGASTPSSAPYAGADVPGLILAGSFGASLYFMTKKNVKLGKATILTFGGLVAGAVVGSAVESWLQVDIVPFLGLHSPAAVVSEFVLFSQLFVSLCLR</sequence>
<keyword evidence="2" id="KW-1185">Reference proteome</keyword>
<evidence type="ECO:0000313" key="2">
    <source>
        <dbReference type="Proteomes" id="UP001057402"/>
    </source>
</evidence>
<evidence type="ECO:0000313" key="1">
    <source>
        <dbReference type="EMBL" id="KAI4318670.1"/>
    </source>
</evidence>
<name>A0ACB9M3L3_9MYRT</name>
<organism evidence="1 2">
    <name type="scientific">Melastoma candidum</name>
    <dbReference type="NCBI Taxonomy" id="119954"/>
    <lineage>
        <taxon>Eukaryota</taxon>
        <taxon>Viridiplantae</taxon>
        <taxon>Streptophyta</taxon>
        <taxon>Embryophyta</taxon>
        <taxon>Tracheophyta</taxon>
        <taxon>Spermatophyta</taxon>
        <taxon>Magnoliopsida</taxon>
        <taxon>eudicotyledons</taxon>
        <taxon>Gunneridae</taxon>
        <taxon>Pentapetalae</taxon>
        <taxon>rosids</taxon>
        <taxon>malvids</taxon>
        <taxon>Myrtales</taxon>
        <taxon>Melastomataceae</taxon>
        <taxon>Melastomatoideae</taxon>
        <taxon>Melastomateae</taxon>
        <taxon>Melastoma</taxon>
    </lineage>
</organism>
<dbReference type="Proteomes" id="UP001057402">
    <property type="component" value="Chromosome 10"/>
</dbReference>
<proteinExistence type="predicted"/>
<accession>A0ACB9M3L3</accession>
<dbReference type="EMBL" id="CM042889">
    <property type="protein sequence ID" value="KAI4318670.1"/>
    <property type="molecule type" value="Genomic_DNA"/>
</dbReference>
<comment type="caution">
    <text evidence="1">The sequence shown here is derived from an EMBL/GenBank/DDBJ whole genome shotgun (WGS) entry which is preliminary data.</text>
</comment>